<feature type="domain" description="Peptidase M16 N-terminal" evidence="6">
    <location>
        <begin position="72"/>
        <end position="219"/>
    </location>
</feature>
<gene>
    <name evidence="8" type="ORF">BXYJ_LOCUS14338</name>
</gene>
<organism evidence="9 11">
    <name type="scientific">Bursaphelenchus xylophilus</name>
    <name type="common">Pinewood nematode worm</name>
    <name type="synonym">Aphelenchoides xylophilus</name>
    <dbReference type="NCBI Taxonomy" id="6326"/>
    <lineage>
        <taxon>Eukaryota</taxon>
        <taxon>Metazoa</taxon>
        <taxon>Ecdysozoa</taxon>
        <taxon>Nematoda</taxon>
        <taxon>Chromadorea</taxon>
        <taxon>Rhabditida</taxon>
        <taxon>Tylenchina</taxon>
        <taxon>Tylenchomorpha</taxon>
        <taxon>Aphelenchoidea</taxon>
        <taxon>Aphelenchoididae</taxon>
        <taxon>Bursaphelenchus</taxon>
    </lineage>
</organism>
<keyword evidence="10" id="KW-1185">Reference proteome</keyword>
<dbReference type="Proteomes" id="UP000095284">
    <property type="component" value="Unplaced"/>
</dbReference>
<protein>
    <recommendedName>
        <fullName evidence="3">Alpha-MPP</fullName>
    </recommendedName>
    <alternativeName>
        <fullName evidence="4">Inactive zinc metalloprotease alpha</fullName>
    </alternativeName>
</protein>
<dbReference type="InterPro" id="IPR011765">
    <property type="entry name" value="Pept_M16_N"/>
</dbReference>
<dbReference type="AlphaFoldDB" id="A0A1I7SLY5"/>
<dbReference type="WBParaSite" id="BXY_1406800.1">
    <property type="protein sequence ID" value="BXY_1406800.1"/>
    <property type="gene ID" value="BXY_1406800"/>
</dbReference>
<sequence>MEKVRPLAVLLGRTLPTRPINFSRLASSKSNIFNTISLSEPLPGYEKVVCIDNKTVKLYNAKITKLESGLTVVTEPAFGEYCTLGVAINAGPRYETHYPWGVSHFIEKLAFNTSENFTDRAHTFQLIEDCGALVDCQSTKDTFMYAASCRTESTGEMTRLIADTVLRPLIDLEEVRFTSDVIRFENEANIRKPEPVELLIDWVHEAGFKGNTIGIPKYCSNEEVEKIGRRDILSYMSQYFRPDRMVLGGIGVDHDFLVSLGKQFLDPTDTTWGKHPSQLHKDLPVVDKSLAQYTGGIFKLEKDLSQVSLGPTPFPNLAHLMIGFESVSTSHPDFVAFCVLQSLLGGGGSFSAGGPGKGMFSRLYADVMYRYHWFYNATSFNFSYMDTGIFAVRASAPPENLHQAAIVIMEEFLRLTKSDVATEELARAKIQLKSQLLMNLEIKPVMFEDMTRQVLNHGHRKHPQQYLEEIDKVTPKDINRVAQRMLLSKPSIVGYGDLQRLQSYERFDQAVAQRSVKTLSD</sequence>
<dbReference type="SMR" id="A0A1I7SLY5"/>
<dbReference type="Proteomes" id="UP000659654">
    <property type="component" value="Unassembled WGS sequence"/>
</dbReference>
<dbReference type="InterPro" id="IPR007863">
    <property type="entry name" value="Peptidase_M16_C"/>
</dbReference>
<evidence type="ECO:0000256" key="2">
    <source>
        <dbReference type="ARBA" id="ARBA00007261"/>
    </source>
</evidence>
<dbReference type="EMBL" id="CAJFDI010000006">
    <property type="protein sequence ID" value="CAD5234247.1"/>
    <property type="molecule type" value="Genomic_DNA"/>
</dbReference>
<dbReference type="Pfam" id="PF05193">
    <property type="entry name" value="Peptidase_M16_C"/>
    <property type="match status" value="1"/>
</dbReference>
<dbReference type="InterPro" id="IPR001431">
    <property type="entry name" value="Pept_M16_Zn_BS"/>
</dbReference>
<dbReference type="GO" id="GO:0005739">
    <property type="term" value="C:mitochondrion"/>
    <property type="evidence" value="ECO:0007669"/>
    <property type="project" value="TreeGrafter"/>
</dbReference>
<evidence type="ECO:0000313" key="10">
    <source>
        <dbReference type="Proteomes" id="UP000659654"/>
    </source>
</evidence>
<dbReference type="EMBL" id="CAJFCV020000006">
    <property type="protein sequence ID" value="CAG9129927.1"/>
    <property type="molecule type" value="Genomic_DNA"/>
</dbReference>
<dbReference type="PANTHER" id="PTHR11851:SF49">
    <property type="entry name" value="MITOCHONDRIAL-PROCESSING PEPTIDASE SUBUNIT ALPHA"/>
    <property type="match status" value="1"/>
</dbReference>
<dbReference type="Gene3D" id="3.30.830.10">
    <property type="entry name" value="Metalloenzyme, LuxS/M16 peptidase-like"/>
    <property type="match status" value="2"/>
</dbReference>
<evidence type="ECO:0000259" key="6">
    <source>
        <dbReference type="Pfam" id="PF00675"/>
    </source>
</evidence>
<dbReference type="Proteomes" id="UP000582659">
    <property type="component" value="Unassembled WGS sequence"/>
</dbReference>
<evidence type="ECO:0000256" key="5">
    <source>
        <dbReference type="RuleBase" id="RU004447"/>
    </source>
</evidence>
<evidence type="ECO:0000256" key="4">
    <source>
        <dbReference type="ARBA" id="ARBA00032315"/>
    </source>
</evidence>
<dbReference type="InterPro" id="IPR011249">
    <property type="entry name" value="Metalloenz_LuxS/M16"/>
</dbReference>
<dbReference type="GO" id="GO:0046872">
    <property type="term" value="F:metal ion binding"/>
    <property type="evidence" value="ECO:0007669"/>
    <property type="project" value="InterPro"/>
</dbReference>
<accession>A0A1I7SLY5</accession>
<evidence type="ECO:0000259" key="7">
    <source>
        <dbReference type="Pfam" id="PF05193"/>
    </source>
</evidence>
<reference evidence="8" key="2">
    <citation type="submission" date="2020-09" db="EMBL/GenBank/DDBJ databases">
        <authorList>
            <person name="Kikuchi T."/>
        </authorList>
    </citation>
    <scope>NUCLEOTIDE SEQUENCE</scope>
    <source>
        <strain evidence="8">Ka4C1</strain>
    </source>
</reference>
<dbReference type="GO" id="GO:0006627">
    <property type="term" value="P:protein processing involved in protein targeting to mitochondrion"/>
    <property type="evidence" value="ECO:0007669"/>
    <property type="project" value="TreeGrafter"/>
</dbReference>
<dbReference type="OrthoDB" id="277191at2759"/>
<evidence type="ECO:0000256" key="1">
    <source>
        <dbReference type="ARBA" id="ARBA00002123"/>
    </source>
</evidence>
<comment type="function">
    <text evidence="1">Substrate recognition and binding subunit of the essential mitochondrial processing protease (MPP), which cleaves the mitochondrial sequence off newly imported precursors proteins.</text>
</comment>
<comment type="similarity">
    <text evidence="2 5">Belongs to the peptidase M16 family.</text>
</comment>
<dbReference type="SUPFAM" id="SSF63411">
    <property type="entry name" value="LuxS/MPP-like metallohydrolase"/>
    <property type="match status" value="2"/>
</dbReference>
<dbReference type="PANTHER" id="PTHR11851">
    <property type="entry name" value="METALLOPROTEASE"/>
    <property type="match status" value="1"/>
</dbReference>
<evidence type="ECO:0000313" key="9">
    <source>
        <dbReference type="Proteomes" id="UP000095284"/>
    </source>
</evidence>
<feature type="domain" description="Peptidase M16 C-terminal" evidence="7">
    <location>
        <begin position="227"/>
        <end position="432"/>
    </location>
</feature>
<dbReference type="eggNOG" id="KOG2067">
    <property type="taxonomic scope" value="Eukaryota"/>
</dbReference>
<evidence type="ECO:0000313" key="8">
    <source>
        <dbReference type="EMBL" id="CAD5234247.1"/>
    </source>
</evidence>
<dbReference type="Pfam" id="PF00675">
    <property type="entry name" value="Peptidase_M16"/>
    <property type="match status" value="1"/>
</dbReference>
<proteinExistence type="inferred from homology"/>
<name>A0A1I7SLY5_BURXY</name>
<dbReference type="InterPro" id="IPR050361">
    <property type="entry name" value="MPP/UQCRC_Complex"/>
</dbReference>
<evidence type="ECO:0000256" key="3">
    <source>
        <dbReference type="ARBA" id="ARBA00030006"/>
    </source>
</evidence>
<evidence type="ECO:0000313" key="11">
    <source>
        <dbReference type="WBParaSite" id="BXY_1406800.1"/>
    </source>
</evidence>
<dbReference type="GO" id="GO:0004222">
    <property type="term" value="F:metalloendopeptidase activity"/>
    <property type="evidence" value="ECO:0007669"/>
    <property type="project" value="InterPro"/>
</dbReference>
<dbReference type="PROSITE" id="PS00143">
    <property type="entry name" value="INSULINASE"/>
    <property type="match status" value="1"/>
</dbReference>
<reference evidence="11" key="1">
    <citation type="submission" date="2016-11" db="UniProtKB">
        <authorList>
            <consortium name="WormBaseParasite"/>
        </authorList>
    </citation>
    <scope>IDENTIFICATION</scope>
</reference>